<organism evidence="1 2">
    <name type="scientific">Acidianus hospitalis</name>
    <dbReference type="NCBI Taxonomy" id="563177"/>
    <lineage>
        <taxon>Archaea</taxon>
        <taxon>Thermoproteota</taxon>
        <taxon>Thermoprotei</taxon>
        <taxon>Sulfolobales</taxon>
        <taxon>Sulfolobaceae</taxon>
        <taxon>Acidianus</taxon>
    </lineage>
</organism>
<accession>A0A2T9X499</accession>
<proteinExistence type="predicted"/>
<evidence type="ECO:0000313" key="1">
    <source>
        <dbReference type="EMBL" id="PVU74881.1"/>
    </source>
</evidence>
<gene>
    <name evidence="1" type="ORF">DDW13_05915</name>
</gene>
<protein>
    <submittedName>
        <fullName evidence="1">Uncharacterized protein</fullName>
    </submittedName>
</protein>
<sequence>MRLLDEYIKQNVIINSNNKNIVTFYNDTVFNAYINYAYKLTYTKLFNNSLVYGFYSAKLYISREVNIMILSSLLAASYNGHVLCVNATPDPLSILLKVQFLQAGRATVGVYNSKLKVLCVSYAVVLAVDLVR</sequence>
<dbReference type="EMBL" id="QEFD01000175">
    <property type="protein sequence ID" value="PVU74881.1"/>
    <property type="molecule type" value="Genomic_DNA"/>
</dbReference>
<comment type="caution">
    <text evidence="1">The sequence shown here is derived from an EMBL/GenBank/DDBJ whole genome shotgun (WGS) entry which is preliminary data.</text>
</comment>
<reference evidence="1 2" key="1">
    <citation type="journal article" date="2015" name="Appl. Environ. Microbiol.">
        <title>Nanoarchaeota, Their Sulfolobales Host, and Nanoarchaeota Virus Distribution across Yellowstone National Park Hot Springs.</title>
        <authorList>
            <person name="Munson-McGee J.H."/>
            <person name="Field E.K."/>
            <person name="Bateson M."/>
            <person name="Rooney C."/>
            <person name="Stepanauskas R."/>
            <person name="Young M.J."/>
        </authorList>
    </citation>
    <scope>NUCLEOTIDE SEQUENCE [LARGE SCALE GENOMIC DNA]</scope>
    <source>
        <strain evidence="1">SCGC AC-742_N10</strain>
    </source>
</reference>
<dbReference type="Proteomes" id="UP000245638">
    <property type="component" value="Unassembled WGS sequence"/>
</dbReference>
<dbReference type="AlphaFoldDB" id="A0A2T9X499"/>
<name>A0A2T9X499_9CREN</name>
<evidence type="ECO:0000313" key="2">
    <source>
        <dbReference type="Proteomes" id="UP000245638"/>
    </source>
</evidence>